<proteinExistence type="predicted"/>
<evidence type="ECO:0000313" key="3">
    <source>
        <dbReference type="Proteomes" id="UP001266305"/>
    </source>
</evidence>
<organism evidence="2 3">
    <name type="scientific">Saguinus oedipus</name>
    <name type="common">Cotton-top tamarin</name>
    <name type="synonym">Oedipomidas oedipus</name>
    <dbReference type="NCBI Taxonomy" id="9490"/>
    <lineage>
        <taxon>Eukaryota</taxon>
        <taxon>Metazoa</taxon>
        <taxon>Chordata</taxon>
        <taxon>Craniata</taxon>
        <taxon>Vertebrata</taxon>
        <taxon>Euteleostomi</taxon>
        <taxon>Mammalia</taxon>
        <taxon>Eutheria</taxon>
        <taxon>Euarchontoglires</taxon>
        <taxon>Primates</taxon>
        <taxon>Haplorrhini</taxon>
        <taxon>Platyrrhini</taxon>
        <taxon>Cebidae</taxon>
        <taxon>Callitrichinae</taxon>
        <taxon>Saguinus</taxon>
    </lineage>
</organism>
<keyword evidence="3" id="KW-1185">Reference proteome</keyword>
<dbReference type="Proteomes" id="UP001266305">
    <property type="component" value="Unassembled WGS sequence"/>
</dbReference>
<comment type="caution">
    <text evidence="2">The sequence shown here is derived from an EMBL/GenBank/DDBJ whole genome shotgun (WGS) entry which is preliminary data.</text>
</comment>
<protein>
    <submittedName>
        <fullName evidence="2">Uncharacterized protein</fullName>
    </submittedName>
</protein>
<evidence type="ECO:0000313" key="2">
    <source>
        <dbReference type="EMBL" id="KAK2109955.1"/>
    </source>
</evidence>
<feature type="region of interest" description="Disordered" evidence="1">
    <location>
        <begin position="1"/>
        <end position="54"/>
    </location>
</feature>
<reference evidence="2 3" key="1">
    <citation type="submission" date="2023-05" db="EMBL/GenBank/DDBJ databases">
        <title>B98-5 Cell Line De Novo Hybrid Assembly: An Optical Mapping Approach.</title>
        <authorList>
            <person name="Kananen K."/>
            <person name="Auerbach J.A."/>
            <person name="Kautto E."/>
            <person name="Blachly J.S."/>
        </authorList>
    </citation>
    <scope>NUCLEOTIDE SEQUENCE [LARGE SCALE GENOMIC DNA]</scope>
    <source>
        <strain evidence="2">B95-8</strain>
        <tissue evidence="2">Cell line</tissue>
    </source>
</reference>
<feature type="compositionally biased region" description="Basic and acidic residues" evidence="1">
    <location>
        <begin position="1"/>
        <end position="21"/>
    </location>
</feature>
<evidence type="ECO:0000256" key="1">
    <source>
        <dbReference type="SAM" id="MobiDB-lite"/>
    </source>
</evidence>
<dbReference type="EMBL" id="JASSZA010000005">
    <property type="protein sequence ID" value="KAK2109955.1"/>
    <property type="molecule type" value="Genomic_DNA"/>
</dbReference>
<name>A0ABQ9VKQ7_SAGOE</name>
<sequence length="54" mass="5829">MEKQLHGENAARDWNPEEKCQGRSLGLHGDTSLAKAGARMDEFPAPRLPAVPGS</sequence>
<gene>
    <name evidence="2" type="ORF">P7K49_009701</name>
</gene>
<accession>A0ABQ9VKQ7</accession>